<proteinExistence type="predicted"/>
<dbReference type="RefSeq" id="WP_009087645.1">
    <property type="nucleotide sequence ID" value="NZ_ANIW01000066.1"/>
</dbReference>
<dbReference type="GeneID" id="56685809"/>
<accession>A0ABN5C0J0</accession>
<keyword evidence="2" id="KW-1185">Reference proteome</keyword>
<organism evidence="1 2">
    <name type="scientific">Elizabethkingia anophelis R26</name>
    <dbReference type="NCBI Taxonomy" id="1246994"/>
    <lineage>
        <taxon>Bacteria</taxon>
        <taxon>Pseudomonadati</taxon>
        <taxon>Bacteroidota</taxon>
        <taxon>Flavobacteriia</taxon>
        <taxon>Flavobacteriales</taxon>
        <taxon>Weeksellaceae</taxon>
        <taxon>Elizabethkingia</taxon>
    </lineage>
</organism>
<evidence type="ECO:0000313" key="2">
    <source>
        <dbReference type="Proteomes" id="UP000190057"/>
    </source>
</evidence>
<dbReference type="EMBL" id="CP023401">
    <property type="protein sequence ID" value="ATC37466.1"/>
    <property type="molecule type" value="Genomic_DNA"/>
</dbReference>
<reference evidence="1 2" key="1">
    <citation type="submission" date="2017-09" db="EMBL/GenBank/DDBJ databases">
        <title>Complete circularized genomes of four mosquito-derived Elizabethkingia anophelis isolates.</title>
        <authorList>
            <person name="Nicholson A.C."/>
            <person name="Xu J."/>
        </authorList>
    </citation>
    <scope>NUCLEOTIDE SEQUENCE [LARGE SCALE GENOMIC DNA]</scope>
    <source>
        <strain evidence="1 2">R26</strain>
    </source>
</reference>
<evidence type="ECO:0000313" key="1">
    <source>
        <dbReference type="EMBL" id="ATC37466.1"/>
    </source>
</evidence>
<gene>
    <name evidence="1" type="ORF">BAZ09_015065</name>
</gene>
<sequence>MNNQLYIIDLQDVDKIKIKKNFYLINFDDVNSIKIIPFYENLKKEEQINLIQYFFQLTNINIRVNDLLGKLSITILKALIDGENQDIIINSIGLSENSISFLTEHLKKILNNFKDKNIFIVKNNQNTIDFDFSKL</sequence>
<protein>
    <submittedName>
        <fullName evidence="1">Uncharacterized protein</fullName>
    </submittedName>
</protein>
<name>A0ABN5C0J0_9FLAO</name>
<dbReference type="Proteomes" id="UP000190057">
    <property type="component" value="Chromosome"/>
</dbReference>